<dbReference type="GO" id="GO:0042651">
    <property type="term" value="C:thylakoid membrane"/>
    <property type="evidence" value="ECO:0000318"/>
    <property type="project" value="GO_Central"/>
</dbReference>
<feature type="region of interest" description="Disordered" evidence="1">
    <location>
        <begin position="362"/>
        <end position="417"/>
    </location>
</feature>
<keyword evidence="3" id="KW-1185">Reference proteome</keyword>
<protein>
    <submittedName>
        <fullName evidence="2">Uncharacterized protein</fullName>
    </submittedName>
</protein>
<dbReference type="OrthoDB" id="722566at2759"/>
<dbReference type="GO" id="GO:0000304">
    <property type="term" value="P:response to singlet oxygen"/>
    <property type="evidence" value="ECO:0000318"/>
    <property type="project" value="GO_Central"/>
</dbReference>
<dbReference type="OMA" id="HNEGVNM"/>
<dbReference type="Proteomes" id="UP000036987">
    <property type="component" value="Unassembled WGS sequence"/>
</dbReference>
<evidence type="ECO:0000313" key="2">
    <source>
        <dbReference type="EMBL" id="KMZ56384.1"/>
    </source>
</evidence>
<gene>
    <name evidence="2" type="ORF">ZOSMA_96G00600</name>
</gene>
<feature type="compositionally biased region" description="Acidic residues" evidence="1">
    <location>
        <begin position="365"/>
        <end position="410"/>
    </location>
</feature>
<evidence type="ECO:0000256" key="1">
    <source>
        <dbReference type="SAM" id="MobiDB-lite"/>
    </source>
</evidence>
<feature type="compositionally biased region" description="Acidic residues" evidence="1">
    <location>
        <begin position="308"/>
        <end position="321"/>
    </location>
</feature>
<proteinExistence type="predicted"/>
<accession>A0A0K9NHZ8</accession>
<dbReference type="PANTHER" id="PTHR33917">
    <property type="entry name" value="PROTEIN EXECUTER 1, CHLOROPLASTIC"/>
    <property type="match status" value="1"/>
</dbReference>
<sequence length="702" mass="78684">MHIPPCIILSFGAVSLIPMATITQSHRFPASPVPGNSRRPYPLRFPPLTSIRFPQSTRCRCRASSDESGGEKRPGWWEFSIQDSVKSAVKRFEDYFGSFSNQSVQETGGEVRDEEEKEVSSKNWDWERWKKHFVEVDEKERIVALLQAQLKDAVYREDYRDAAKLHRAISAANAEDAVNTAIGLLNRAIDEERYYEAAGIRDNAGTGLIGWWSGISEDSDDPNGRIIRISAERGRYVARSYTPRQLASGRSGFPLFQVYFTVGNKGEYRQQAVYMKRKTANLESLPKKPSELPVGENSDSLSRSSEEKDADVDDSQNDPDIADGFSGIQDILKDMIPGANVKVLKVVSPEKVDRDLISKVIGQIIEEEDDEEDDDDGDGDGDDDNVQDFEIESSEVEDSLEKDSESEEILVDNVDATIDTSDGQSGLSVEFIISGIPQNLSTDKSLNDDDFDCMPASLEKTDRFSFSIMTEDNSQNNSVKNENLSPNKVQQPPLMNTPDIIMANLAKTLASRKRIPLKLLKDIGDLINLTVNQDQIQKPLSGKMLFNRIIIPTTTDPLSGLYISARGMLNSEVLYLKRKFGQWQEDGKQQSKVNLEFYEYVEALKLAGDPSIPAGQVVFRAKVGIRNQLPHKGIIPDEFGVVARYKGQGRFAEPGFRNPRWVDGELVILDGKYIRGGPVIGFVHWAPENNFLTFFNRLMLQN</sequence>
<reference evidence="3" key="1">
    <citation type="journal article" date="2016" name="Nature">
        <title>The genome of the seagrass Zostera marina reveals angiosperm adaptation to the sea.</title>
        <authorList>
            <person name="Olsen J.L."/>
            <person name="Rouze P."/>
            <person name="Verhelst B."/>
            <person name="Lin Y.-C."/>
            <person name="Bayer T."/>
            <person name="Collen J."/>
            <person name="Dattolo E."/>
            <person name="De Paoli E."/>
            <person name="Dittami S."/>
            <person name="Maumus F."/>
            <person name="Michel G."/>
            <person name="Kersting A."/>
            <person name="Lauritano C."/>
            <person name="Lohaus R."/>
            <person name="Toepel M."/>
            <person name="Tonon T."/>
            <person name="Vanneste K."/>
            <person name="Amirebrahimi M."/>
            <person name="Brakel J."/>
            <person name="Bostroem C."/>
            <person name="Chovatia M."/>
            <person name="Grimwood J."/>
            <person name="Jenkins J.W."/>
            <person name="Jueterbock A."/>
            <person name="Mraz A."/>
            <person name="Stam W.T."/>
            <person name="Tice H."/>
            <person name="Bornberg-Bauer E."/>
            <person name="Green P.J."/>
            <person name="Pearson G.A."/>
            <person name="Procaccini G."/>
            <person name="Duarte C.M."/>
            <person name="Schmutz J."/>
            <person name="Reusch T.B.H."/>
            <person name="Van de Peer Y."/>
        </authorList>
    </citation>
    <scope>NUCLEOTIDE SEQUENCE [LARGE SCALE GENOMIC DNA]</scope>
    <source>
        <strain evidence="3">cv. Finnish</strain>
    </source>
</reference>
<dbReference type="EMBL" id="LFYR01002199">
    <property type="protein sequence ID" value="KMZ56384.1"/>
    <property type="molecule type" value="Genomic_DNA"/>
</dbReference>
<organism evidence="2 3">
    <name type="scientific">Zostera marina</name>
    <name type="common">Eelgrass</name>
    <dbReference type="NCBI Taxonomy" id="29655"/>
    <lineage>
        <taxon>Eukaryota</taxon>
        <taxon>Viridiplantae</taxon>
        <taxon>Streptophyta</taxon>
        <taxon>Embryophyta</taxon>
        <taxon>Tracheophyta</taxon>
        <taxon>Spermatophyta</taxon>
        <taxon>Magnoliopsida</taxon>
        <taxon>Liliopsida</taxon>
        <taxon>Zosteraceae</taxon>
        <taxon>Zostera</taxon>
    </lineage>
</organism>
<dbReference type="PANTHER" id="PTHR33917:SF3">
    <property type="entry name" value="PROTEIN EXECUTER 1, CHLOROPLASTIC"/>
    <property type="match status" value="1"/>
</dbReference>
<dbReference type="GO" id="GO:0010343">
    <property type="term" value="P:singlet oxygen-mediated programmed cell death"/>
    <property type="evidence" value="ECO:0007669"/>
    <property type="project" value="InterPro"/>
</dbReference>
<feature type="region of interest" description="Disordered" evidence="1">
    <location>
        <begin position="284"/>
        <end position="325"/>
    </location>
</feature>
<dbReference type="AlphaFoldDB" id="A0A0K9NHZ8"/>
<feature type="region of interest" description="Disordered" evidence="1">
    <location>
        <begin position="472"/>
        <end position="493"/>
    </location>
</feature>
<dbReference type="Pfam" id="PF12014">
    <property type="entry name" value="Cyclin_D1_bind"/>
    <property type="match status" value="1"/>
</dbReference>
<name>A0A0K9NHZ8_ZOSMR</name>
<comment type="caution">
    <text evidence="2">The sequence shown here is derived from an EMBL/GenBank/DDBJ whole genome shotgun (WGS) entry which is preliminary data.</text>
</comment>
<evidence type="ECO:0000313" key="3">
    <source>
        <dbReference type="Proteomes" id="UP000036987"/>
    </source>
</evidence>
<dbReference type="STRING" id="29655.A0A0K9NHZ8"/>
<dbReference type="InterPro" id="IPR044680">
    <property type="entry name" value="EX1/2"/>
</dbReference>